<evidence type="ECO:0000313" key="2">
    <source>
        <dbReference type="EMBL" id="KPA79199.1"/>
    </source>
</evidence>
<evidence type="ECO:0000313" key="3">
    <source>
        <dbReference type="Proteomes" id="UP000037923"/>
    </source>
</evidence>
<dbReference type="InterPro" id="IPR007194">
    <property type="entry name" value="TRAPP_component"/>
</dbReference>
<evidence type="ECO:0008006" key="4">
    <source>
        <dbReference type="Google" id="ProtNLM"/>
    </source>
</evidence>
<dbReference type="InterPro" id="IPR024096">
    <property type="entry name" value="NO_sig/Golgi_transp_ligand-bd"/>
</dbReference>
<dbReference type="Proteomes" id="UP000037923">
    <property type="component" value="Unassembled WGS sequence"/>
</dbReference>
<gene>
    <name evidence="2" type="ORF">ABB37_05689</name>
</gene>
<reference evidence="2 3" key="1">
    <citation type="submission" date="2015-07" db="EMBL/GenBank/DDBJ databases">
        <title>High-quality genome of monoxenous trypanosomatid Leptomonas pyrrhocoris.</title>
        <authorList>
            <person name="Flegontov P."/>
            <person name="Butenko A."/>
            <person name="Firsov S."/>
            <person name="Vlcek C."/>
            <person name="Logacheva M.D."/>
            <person name="Field M."/>
            <person name="Filatov D."/>
            <person name="Flegontova O."/>
            <person name="Gerasimov E."/>
            <person name="Jackson A.P."/>
            <person name="Kelly S."/>
            <person name="Opperdoes F."/>
            <person name="O'Reilly A."/>
            <person name="Votypka J."/>
            <person name="Yurchenko V."/>
            <person name="Lukes J."/>
        </authorList>
    </citation>
    <scope>NUCLEOTIDE SEQUENCE [LARGE SCALE GENOMIC DNA]</scope>
    <source>
        <strain evidence="2">H10</strain>
    </source>
</reference>
<dbReference type="GO" id="GO:0005802">
    <property type="term" value="C:trans-Golgi network"/>
    <property type="evidence" value="ECO:0007669"/>
    <property type="project" value="TreeGrafter"/>
</dbReference>
<dbReference type="AlphaFoldDB" id="A0A0M9FZM8"/>
<dbReference type="PANTHER" id="PTHR12817">
    <property type="entry name" value="TRAFFICKING PROTEIN PARTICLE COMPLEX SUBUNIT 6B"/>
    <property type="match status" value="1"/>
</dbReference>
<dbReference type="SUPFAM" id="SSF111126">
    <property type="entry name" value="Ligand-binding domain in the NO signalling and Golgi transport"/>
    <property type="match status" value="1"/>
</dbReference>
<dbReference type="GO" id="GO:0006888">
    <property type="term" value="P:endoplasmic reticulum to Golgi vesicle-mediated transport"/>
    <property type="evidence" value="ECO:0007669"/>
    <property type="project" value="TreeGrafter"/>
</dbReference>
<dbReference type="Pfam" id="PF04051">
    <property type="entry name" value="TRAPP"/>
    <property type="match status" value="1"/>
</dbReference>
<dbReference type="InterPro" id="IPR037992">
    <property type="entry name" value="TRAPPC6/Trs33"/>
</dbReference>
<comment type="similarity">
    <text evidence="1">Belongs to the TRAPP small subunits family. BET3 subfamily.</text>
</comment>
<keyword evidence="3" id="KW-1185">Reference proteome</keyword>
<accession>A0A0M9FZM8</accession>
<protein>
    <recommendedName>
        <fullName evidence="4">Transport protein particle (TRAPP) subunit</fullName>
    </recommendedName>
</protein>
<dbReference type="GO" id="GO:0005801">
    <property type="term" value="C:cis-Golgi network"/>
    <property type="evidence" value="ECO:0007669"/>
    <property type="project" value="TreeGrafter"/>
</dbReference>
<dbReference type="RefSeq" id="XP_015657638.1">
    <property type="nucleotide sequence ID" value="XM_015803813.1"/>
</dbReference>
<evidence type="ECO:0000256" key="1">
    <source>
        <dbReference type="ARBA" id="ARBA00006218"/>
    </source>
</evidence>
<dbReference type="EMBL" id="LGTL01000011">
    <property type="protein sequence ID" value="KPA79199.1"/>
    <property type="molecule type" value="Genomic_DNA"/>
</dbReference>
<dbReference type="GO" id="GO:0030008">
    <property type="term" value="C:TRAPP complex"/>
    <property type="evidence" value="ECO:0007669"/>
    <property type="project" value="TreeGrafter"/>
</dbReference>
<dbReference type="GeneID" id="26905979"/>
<dbReference type="OMA" id="GPVTHRD"/>
<dbReference type="VEuPathDB" id="TriTrypDB:LpyrH10_11_1540"/>
<dbReference type="PANTHER" id="PTHR12817:SF0">
    <property type="entry name" value="GEO08327P1"/>
    <property type="match status" value="1"/>
</dbReference>
<sequence length="198" mass="22048">MDVKNKTGQVSEAASSALTLEAILQICSFSTKDADNAEVKLAAESEKNQLLERQGIIVGLRLTERLLYREPFFNGTPTEIARYVGYTVWQVVFGKKVDSIKAIDSMYHLTDQDFRWLQGFPKLKEMDRVQTLVTSDEGGGSKDTDAEEAAGPVTHRDVLFYMVGLIKGATHPLVGQNNLTISGTYTKEGETFFVLDFR</sequence>
<name>A0A0M9FZM8_LEPPY</name>
<dbReference type="Gene3D" id="3.30.1380.20">
    <property type="entry name" value="Trafficking protein particle complex subunit 3"/>
    <property type="match status" value="1"/>
</dbReference>
<dbReference type="OrthoDB" id="10254842at2759"/>
<organism evidence="2 3">
    <name type="scientific">Leptomonas pyrrhocoris</name>
    <name type="common">Firebug parasite</name>
    <dbReference type="NCBI Taxonomy" id="157538"/>
    <lineage>
        <taxon>Eukaryota</taxon>
        <taxon>Discoba</taxon>
        <taxon>Euglenozoa</taxon>
        <taxon>Kinetoplastea</taxon>
        <taxon>Metakinetoplastina</taxon>
        <taxon>Trypanosomatida</taxon>
        <taxon>Trypanosomatidae</taxon>
        <taxon>Leishmaniinae</taxon>
        <taxon>Leptomonas</taxon>
    </lineage>
</organism>
<comment type="caution">
    <text evidence="2">The sequence shown here is derived from an EMBL/GenBank/DDBJ whole genome shotgun (WGS) entry which is preliminary data.</text>
</comment>
<proteinExistence type="inferred from homology"/>